<protein>
    <recommendedName>
        <fullName evidence="5">Methyltransferase domain-containing protein</fullName>
    </recommendedName>
</protein>
<dbReference type="PANTHER" id="PTHR45128">
    <property type="entry name" value="METHYLTRANSFERASE TYPE 11"/>
    <property type="match status" value="1"/>
</dbReference>
<evidence type="ECO:0008006" key="5">
    <source>
        <dbReference type="Google" id="ProtNLM"/>
    </source>
</evidence>
<proteinExistence type="predicted"/>
<reference evidence="3 4" key="1">
    <citation type="journal article" date="2023" name="Sci. Data">
        <title>Genome assembly of the Korean intertidal mud-creeper Batillaria attramentaria.</title>
        <authorList>
            <person name="Patra A.K."/>
            <person name="Ho P.T."/>
            <person name="Jun S."/>
            <person name="Lee S.J."/>
            <person name="Kim Y."/>
            <person name="Won Y.J."/>
        </authorList>
    </citation>
    <scope>NUCLEOTIDE SEQUENCE [LARGE SCALE GENOMIC DNA]</scope>
    <source>
        <strain evidence="3">Wonlab-2016</strain>
    </source>
</reference>
<dbReference type="PANTHER" id="PTHR45128:SF1">
    <property type="entry name" value="S-ADENOSYLMETHIONINE-DEPENDENT METHYLTRANSFERASE RV2258C"/>
    <property type="match status" value="1"/>
</dbReference>
<gene>
    <name evidence="3" type="ORF">BaRGS_00007117</name>
</gene>
<dbReference type="InterPro" id="IPR025714">
    <property type="entry name" value="Methyltranfer_dom"/>
</dbReference>
<accession>A0ABD0LQE7</accession>
<dbReference type="Pfam" id="PF13847">
    <property type="entry name" value="Methyltransf_31"/>
    <property type="match status" value="1"/>
</dbReference>
<dbReference type="InterPro" id="IPR029063">
    <property type="entry name" value="SAM-dependent_MTases_sf"/>
</dbReference>
<dbReference type="AlphaFoldDB" id="A0ABD0LQE7"/>
<dbReference type="Proteomes" id="UP001519460">
    <property type="component" value="Unassembled WGS sequence"/>
</dbReference>
<sequence length="364" mass="39520">MSSADDNKDVISLEQYGVILGDTVKYGALGLSLAMAQETGVVHVLCQADTPLTSLQVAQQAGLKERYVRELLGSLVAGHVVHLAPGTGTKDRPEGLYFVPQNHRKMLDKTSKTARYLSASARQFAAIKDVFPLDGPSCVRFNDAMLEMKDHIGPFKLERLIAIFLSVPGFRQKLESGIDVAELGSGTGWLICKLAAMFPKSRFTATGAVEGPLSKARDRAKAEGLTNITFSIVDAGNPPRDWNERFDWMLAFMTVHDLPHPQKALEGVRRALKPGGIFSMVDECVSSLLADNVGVADATFYYMVSTFNCIPESYQQADSEALGACWGEDRARQTVTAAGLKLLEVSKAEELGTAAVFSCQKPEK</sequence>
<evidence type="ECO:0000313" key="3">
    <source>
        <dbReference type="EMBL" id="KAK7501686.1"/>
    </source>
</evidence>
<organism evidence="3 4">
    <name type="scientific">Batillaria attramentaria</name>
    <dbReference type="NCBI Taxonomy" id="370345"/>
    <lineage>
        <taxon>Eukaryota</taxon>
        <taxon>Metazoa</taxon>
        <taxon>Spiralia</taxon>
        <taxon>Lophotrochozoa</taxon>
        <taxon>Mollusca</taxon>
        <taxon>Gastropoda</taxon>
        <taxon>Caenogastropoda</taxon>
        <taxon>Sorbeoconcha</taxon>
        <taxon>Cerithioidea</taxon>
        <taxon>Batillariidae</taxon>
        <taxon>Batillaria</taxon>
    </lineage>
</organism>
<dbReference type="InterPro" id="IPR053173">
    <property type="entry name" value="SAM-binding_MTase"/>
</dbReference>
<evidence type="ECO:0000259" key="2">
    <source>
        <dbReference type="Pfam" id="PF21320"/>
    </source>
</evidence>
<dbReference type="Gene3D" id="3.40.50.150">
    <property type="entry name" value="Vaccinia Virus protein VP39"/>
    <property type="match status" value="1"/>
</dbReference>
<dbReference type="Pfam" id="PF21320">
    <property type="entry name" value="WHD_Rv2258c"/>
    <property type="match status" value="1"/>
</dbReference>
<dbReference type="CDD" id="cd02440">
    <property type="entry name" value="AdoMet_MTases"/>
    <property type="match status" value="1"/>
</dbReference>
<evidence type="ECO:0000313" key="4">
    <source>
        <dbReference type="Proteomes" id="UP001519460"/>
    </source>
</evidence>
<dbReference type="SUPFAM" id="SSF53335">
    <property type="entry name" value="S-adenosyl-L-methionine-dependent methyltransferases"/>
    <property type="match status" value="1"/>
</dbReference>
<dbReference type="EMBL" id="JACVVK020000030">
    <property type="protein sequence ID" value="KAK7501686.1"/>
    <property type="molecule type" value="Genomic_DNA"/>
</dbReference>
<evidence type="ECO:0000259" key="1">
    <source>
        <dbReference type="Pfam" id="PF13847"/>
    </source>
</evidence>
<dbReference type="InterPro" id="IPR048711">
    <property type="entry name" value="WHD_Rv2258c"/>
</dbReference>
<name>A0ABD0LQE7_9CAEN</name>
<feature type="domain" description="S-adenosylmethionine-dependent methyltransferase Rv2258c-like winged HTH" evidence="2">
    <location>
        <begin position="28"/>
        <end position="107"/>
    </location>
</feature>
<keyword evidence="4" id="KW-1185">Reference proteome</keyword>
<feature type="domain" description="Methyltransferase" evidence="1">
    <location>
        <begin position="175"/>
        <end position="290"/>
    </location>
</feature>
<comment type="caution">
    <text evidence="3">The sequence shown here is derived from an EMBL/GenBank/DDBJ whole genome shotgun (WGS) entry which is preliminary data.</text>
</comment>